<gene>
    <name evidence="2" type="ORF">HB836_04660</name>
    <name evidence="3" type="ORF">HB904_11040</name>
</gene>
<feature type="transmembrane region" description="Helical" evidence="1">
    <location>
        <begin position="130"/>
        <end position="151"/>
    </location>
</feature>
<comment type="caution">
    <text evidence="2">The sequence shown here is derived from an EMBL/GenBank/DDBJ whole genome shotgun (WGS) entry which is preliminary data.</text>
</comment>
<dbReference type="EMBL" id="JAARSH010000006">
    <property type="protein sequence ID" value="MBC1616728.1"/>
    <property type="molecule type" value="Genomic_DNA"/>
</dbReference>
<protein>
    <submittedName>
        <fullName evidence="2">Uncharacterized protein</fullName>
    </submittedName>
</protein>
<evidence type="ECO:0000313" key="4">
    <source>
        <dbReference type="Proteomes" id="UP000544413"/>
    </source>
</evidence>
<accession>A0A841YKF7</accession>
<sequence>MIEFIKSVLIYLSKRQGVGTLLIFSIYIYSSIDSSFISNMPFIGKMILNEKQFHSMLILFLLVFWVYFLKAIIQLVCFANKILFDMEWFAQVFAKRMIFFGWGFFILLIFSNNKFLSDILQSGGFIWESFVLIPISFIFLFTIGAVFYGLVVEEK</sequence>
<dbReference type="Proteomes" id="UP000574104">
    <property type="component" value="Unassembled WGS sequence"/>
</dbReference>
<reference evidence="4 5" key="1">
    <citation type="submission" date="2020-03" db="EMBL/GenBank/DDBJ databases">
        <title>Soil Listeria distribution.</title>
        <authorList>
            <person name="Liao J."/>
            <person name="Wiedmann M."/>
        </authorList>
    </citation>
    <scope>NUCLEOTIDE SEQUENCE [LARGE SCALE GENOMIC DNA]</scope>
    <source>
        <strain evidence="3 5">FSL L7-1299</strain>
        <strain evidence="2 4">FSL L7-1658</strain>
    </source>
</reference>
<feature type="transmembrane region" description="Helical" evidence="1">
    <location>
        <begin position="92"/>
        <end position="110"/>
    </location>
</feature>
<dbReference type="AlphaFoldDB" id="A0A841YKF7"/>
<evidence type="ECO:0000313" key="2">
    <source>
        <dbReference type="EMBL" id="MBC1400881.1"/>
    </source>
</evidence>
<evidence type="ECO:0000313" key="5">
    <source>
        <dbReference type="Proteomes" id="UP000574104"/>
    </source>
</evidence>
<feature type="transmembrane region" description="Helical" evidence="1">
    <location>
        <begin position="56"/>
        <end position="80"/>
    </location>
</feature>
<proteinExistence type="predicted"/>
<evidence type="ECO:0000256" key="1">
    <source>
        <dbReference type="SAM" id="Phobius"/>
    </source>
</evidence>
<organism evidence="2 4">
    <name type="scientific">Listeria booriae</name>
    <dbReference type="NCBI Taxonomy" id="1552123"/>
    <lineage>
        <taxon>Bacteria</taxon>
        <taxon>Bacillati</taxon>
        <taxon>Bacillota</taxon>
        <taxon>Bacilli</taxon>
        <taxon>Bacillales</taxon>
        <taxon>Listeriaceae</taxon>
        <taxon>Listeria</taxon>
    </lineage>
</organism>
<dbReference type="EMBL" id="JAARPT010000002">
    <property type="protein sequence ID" value="MBC1400881.1"/>
    <property type="molecule type" value="Genomic_DNA"/>
</dbReference>
<name>A0A841YKF7_9LIST</name>
<feature type="transmembrane region" description="Helical" evidence="1">
    <location>
        <begin position="21"/>
        <end position="44"/>
    </location>
</feature>
<dbReference type="RefSeq" id="WP_185405609.1">
    <property type="nucleotide sequence ID" value="NZ_JAARPT010000002.1"/>
</dbReference>
<keyword evidence="1" id="KW-1133">Transmembrane helix</keyword>
<keyword evidence="1" id="KW-0472">Membrane</keyword>
<dbReference type="Proteomes" id="UP000544413">
    <property type="component" value="Unassembled WGS sequence"/>
</dbReference>
<evidence type="ECO:0000313" key="3">
    <source>
        <dbReference type="EMBL" id="MBC1616728.1"/>
    </source>
</evidence>
<keyword evidence="1" id="KW-0812">Transmembrane</keyword>